<sequence length="123" mass="13488">MMETPTRHDRMMAPPSQRRPAFGRRLCGSRETRTQAKTRAEAKHEVRTFARTLAEASQREHRARRMARLITLGAVAIAIALGGPAVQTLVKTLQAQKDGFTVEAVAGFVTAAGGLNPRDDRAH</sequence>
<evidence type="ECO:0000256" key="2">
    <source>
        <dbReference type="SAM" id="Phobius"/>
    </source>
</evidence>
<evidence type="ECO:0000256" key="1">
    <source>
        <dbReference type="SAM" id="MobiDB-lite"/>
    </source>
</evidence>
<accession>A0A7W6RE92</accession>
<organism evidence="3 4">
    <name type="scientific">Roseospira visakhapatnamensis</name>
    <dbReference type="NCBI Taxonomy" id="390880"/>
    <lineage>
        <taxon>Bacteria</taxon>
        <taxon>Pseudomonadati</taxon>
        <taxon>Pseudomonadota</taxon>
        <taxon>Alphaproteobacteria</taxon>
        <taxon>Rhodospirillales</taxon>
        <taxon>Rhodospirillaceae</taxon>
        <taxon>Roseospira</taxon>
    </lineage>
</organism>
<dbReference type="Proteomes" id="UP000554286">
    <property type="component" value="Unassembled WGS sequence"/>
</dbReference>
<dbReference type="EMBL" id="JACIGK010000018">
    <property type="protein sequence ID" value="MBB4266827.1"/>
    <property type="molecule type" value="Genomic_DNA"/>
</dbReference>
<feature type="compositionally biased region" description="Basic and acidic residues" evidence="1">
    <location>
        <begin position="1"/>
        <end position="11"/>
    </location>
</feature>
<protein>
    <submittedName>
        <fullName evidence="3">Uncharacterized protein</fullName>
    </submittedName>
</protein>
<evidence type="ECO:0000313" key="3">
    <source>
        <dbReference type="EMBL" id="MBB4266827.1"/>
    </source>
</evidence>
<keyword evidence="4" id="KW-1185">Reference proteome</keyword>
<proteinExistence type="predicted"/>
<comment type="caution">
    <text evidence="3">The sequence shown here is derived from an EMBL/GenBank/DDBJ whole genome shotgun (WGS) entry which is preliminary data.</text>
</comment>
<evidence type="ECO:0000313" key="4">
    <source>
        <dbReference type="Proteomes" id="UP000554286"/>
    </source>
</evidence>
<dbReference type="RefSeq" id="WP_184045623.1">
    <property type="nucleotide sequence ID" value="NZ_JACIGK010000018.1"/>
</dbReference>
<reference evidence="3 4" key="1">
    <citation type="submission" date="2020-08" db="EMBL/GenBank/DDBJ databases">
        <title>Genome sequencing of Purple Non-Sulfur Bacteria from various extreme environments.</title>
        <authorList>
            <person name="Mayer M."/>
        </authorList>
    </citation>
    <scope>NUCLEOTIDE SEQUENCE [LARGE SCALE GENOMIC DNA]</scope>
    <source>
        <strain evidence="3 4">JA131</strain>
    </source>
</reference>
<keyword evidence="2" id="KW-0472">Membrane</keyword>
<dbReference type="AlphaFoldDB" id="A0A7W6RE92"/>
<feature type="compositionally biased region" description="Basic and acidic residues" evidence="1">
    <location>
        <begin position="28"/>
        <end position="44"/>
    </location>
</feature>
<keyword evidence="2" id="KW-0812">Transmembrane</keyword>
<name>A0A7W6RE92_9PROT</name>
<keyword evidence="2" id="KW-1133">Transmembrane helix</keyword>
<feature type="transmembrane region" description="Helical" evidence="2">
    <location>
        <begin position="69"/>
        <end position="90"/>
    </location>
</feature>
<feature type="region of interest" description="Disordered" evidence="1">
    <location>
        <begin position="1"/>
        <end position="44"/>
    </location>
</feature>
<gene>
    <name evidence="3" type="ORF">GGD89_002463</name>
</gene>